<dbReference type="Pfam" id="PF12454">
    <property type="entry name" value="Ecm33"/>
    <property type="match status" value="1"/>
</dbReference>
<evidence type="ECO:0000313" key="8">
    <source>
        <dbReference type="Proteomes" id="UP000244855"/>
    </source>
</evidence>
<comment type="subcellular location">
    <subcellularLocation>
        <location evidence="1">Secreted</location>
        <location evidence="1">Cell wall</location>
    </subcellularLocation>
</comment>
<keyword evidence="3" id="KW-0964">Secreted</keyword>
<dbReference type="InterPro" id="IPR051648">
    <property type="entry name" value="CWI-Assembly_Regulator"/>
</dbReference>
<organism evidence="7 8">
    <name type="scientific">Periconia macrospinosa</name>
    <dbReference type="NCBI Taxonomy" id="97972"/>
    <lineage>
        <taxon>Eukaryota</taxon>
        <taxon>Fungi</taxon>
        <taxon>Dikarya</taxon>
        <taxon>Ascomycota</taxon>
        <taxon>Pezizomycotina</taxon>
        <taxon>Dothideomycetes</taxon>
        <taxon>Pleosporomycetidae</taxon>
        <taxon>Pleosporales</taxon>
        <taxon>Massarineae</taxon>
        <taxon>Periconiaceae</taxon>
        <taxon>Periconia</taxon>
    </lineage>
</organism>
<dbReference type="PANTHER" id="PTHR31018:SF3">
    <property type="entry name" value="RECEPTOR PROTEIN-TYROSINE KINASE"/>
    <property type="match status" value="1"/>
</dbReference>
<evidence type="ECO:0000256" key="3">
    <source>
        <dbReference type="ARBA" id="ARBA00022525"/>
    </source>
</evidence>
<dbReference type="AlphaFoldDB" id="A0A2V1EDW9"/>
<dbReference type="STRING" id="97972.A0A2V1EDW9"/>
<evidence type="ECO:0000256" key="5">
    <source>
        <dbReference type="ARBA" id="ARBA00023180"/>
    </source>
</evidence>
<evidence type="ECO:0000256" key="6">
    <source>
        <dbReference type="SAM" id="MobiDB-lite"/>
    </source>
</evidence>
<keyword evidence="2" id="KW-0134">Cell wall</keyword>
<gene>
    <name evidence="7" type="ORF">DM02DRAFT_608481</name>
</gene>
<dbReference type="InterPro" id="IPR036941">
    <property type="entry name" value="Rcpt_L-dom_sf"/>
</dbReference>
<dbReference type="PANTHER" id="PTHR31018">
    <property type="entry name" value="SPORULATION-SPECIFIC PROTEIN-RELATED"/>
    <property type="match status" value="1"/>
</dbReference>
<dbReference type="EMBL" id="KZ805302">
    <property type="protein sequence ID" value="PVI07864.1"/>
    <property type="molecule type" value="Genomic_DNA"/>
</dbReference>
<name>A0A2V1EDW9_9PLEO</name>
<dbReference type="Gene3D" id="3.80.20.20">
    <property type="entry name" value="Receptor L-domain"/>
    <property type="match status" value="1"/>
</dbReference>
<feature type="region of interest" description="Disordered" evidence="6">
    <location>
        <begin position="353"/>
        <end position="373"/>
    </location>
</feature>
<reference evidence="7 8" key="1">
    <citation type="journal article" date="2018" name="Sci. Rep.">
        <title>Comparative genomics provides insights into the lifestyle and reveals functional heterogeneity of dark septate endophytic fungi.</title>
        <authorList>
            <person name="Knapp D.G."/>
            <person name="Nemeth J.B."/>
            <person name="Barry K."/>
            <person name="Hainaut M."/>
            <person name="Henrissat B."/>
            <person name="Johnson J."/>
            <person name="Kuo A."/>
            <person name="Lim J.H.P."/>
            <person name="Lipzen A."/>
            <person name="Nolan M."/>
            <person name="Ohm R.A."/>
            <person name="Tamas L."/>
            <person name="Grigoriev I.V."/>
            <person name="Spatafora J.W."/>
            <person name="Nagy L.G."/>
            <person name="Kovacs G.M."/>
        </authorList>
    </citation>
    <scope>NUCLEOTIDE SEQUENCE [LARGE SCALE GENOMIC DNA]</scope>
    <source>
        <strain evidence="7 8">DSE2036</strain>
    </source>
</reference>
<evidence type="ECO:0008006" key="9">
    <source>
        <dbReference type="Google" id="ProtNLM"/>
    </source>
</evidence>
<evidence type="ECO:0000313" key="7">
    <source>
        <dbReference type="EMBL" id="PVI07864.1"/>
    </source>
</evidence>
<sequence>MPAFKYALPMLAAAGYAYAECSTTATATIENSSQASEIASCSTFSGNIAVATGLSDDISFGQLKEIDGDLVIKNNQNIKRIDGAGLEKISGELSLLDNSQLAAVAFPKLDNVKKLTMIGLASLRNLGFDGGISNVEELSIENTQLQNLNGIDLNKTKSIRIIANPSIANISMGVTNMTGAMEIGDNNADVVVSFPNLEHAGNMSFRSVGNLSLPALKDVSPGSFGIFKSKLKSFYAANFTEVKSDFSISNATELEDLSLPALSKVGAFRIENTNLAEITKLGKLKEANAALDISGKNLTKVETPTLDYVKGVFNLQSQADLGNSCDAYKKLNDQGKLGPKSKFKCEGKLQQATNAGGNGGSSGSTSPSDNAASPMEVQTYLGLAGLLAVLFV</sequence>
<evidence type="ECO:0000256" key="1">
    <source>
        <dbReference type="ARBA" id="ARBA00004191"/>
    </source>
</evidence>
<dbReference type="Proteomes" id="UP000244855">
    <property type="component" value="Unassembled WGS sequence"/>
</dbReference>
<keyword evidence="5" id="KW-0325">Glycoprotein</keyword>
<dbReference type="OrthoDB" id="536881at2759"/>
<protein>
    <recommendedName>
        <fullName evidence="9">GPI-anchored cell wall organization protein Ecm33</fullName>
    </recommendedName>
</protein>
<dbReference type="SUPFAM" id="SSF52058">
    <property type="entry name" value="L domain-like"/>
    <property type="match status" value="1"/>
</dbReference>
<evidence type="ECO:0000256" key="4">
    <source>
        <dbReference type="ARBA" id="ARBA00022729"/>
    </source>
</evidence>
<evidence type="ECO:0000256" key="2">
    <source>
        <dbReference type="ARBA" id="ARBA00022512"/>
    </source>
</evidence>
<keyword evidence="4" id="KW-0732">Signal</keyword>
<feature type="compositionally biased region" description="Low complexity" evidence="6">
    <location>
        <begin position="363"/>
        <end position="373"/>
    </location>
</feature>
<accession>A0A2V1EDW9</accession>
<proteinExistence type="predicted"/>
<keyword evidence="8" id="KW-1185">Reference proteome</keyword>